<dbReference type="AlphaFoldDB" id="A0A089L7H2"/>
<dbReference type="Pfam" id="PF00005">
    <property type="entry name" value="ABC_tran"/>
    <property type="match status" value="1"/>
</dbReference>
<keyword evidence="5" id="KW-1185">Reference proteome</keyword>
<reference evidence="4" key="1">
    <citation type="submission" date="2014-08" db="EMBL/GenBank/DDBJ databases">
        <title>Comparative genomics of the Paenibacillus odorifer group.</title>
        <authorList>
            <person name="den Bakker H.C."/>
            <person name="Tsai Y.-C.Y.-C."/>
            <person name="Martin N."/>
            <person name="Korlach J."/>
            <person name="Wiedmann M."/>
        </authorList>
    </citation>
    <scope>NUCLEOTIDE SEQUENCE [LARGE SCALE GENOMIC DNA]</scope>
    <source>
        <strain evidence="4">DSM 13188</strain>
    </source>
</reference>
<accession>A0A089L7H2</accession>
<evidence type="ECO:0000259" key="3">
    <source>
        <dbReference type="PROSITE" id="PS50893"/>
    </source>
</evidence>
<dbReference type="GO" id="GO:0016887">
    <property type="term" value="F:ATP hydrolysis activity"/>
    <property type="evidence" value="ECO:0007669"/>
    <property type="project" value="InterPro"/>
</dbReference>
<dbReference type="PANTHER" id="PTHR43158">
    <property type="entry name" value="SKFA PEPTIDE EXPORT ATP-BINDING PROTEIN SKFE"/>
    <property type="match status" value="1"/>
</dbReference>
<evidence type="ECO:0000313" key="4">
    <source>
        <dbReference type="EMBL" id="AIQ56015.1"/>
    </source>
</evidence>
<gene>
    <name evidence="4" type="ORF">PBOR_02830</name>
</gene>
<organism evidence="4 5">
    <name type="scientific">Paenibacillus borealis</name>
    <dbReference type="NCBI Taxonomy" id="160799"/>
    <lineage>
        <taxon>Bacteria</taxon>
        <taxon>Bacillati</taxon>
        <taxon>Bacillota</taxon>
        <taxon>Bacilli</taxon>
        <taxon>Bacillales</taxon>
        <taxon>Paenibacillaceae</taxon>
        <taxon>Paenibacillus</taxon>
    </lineage>
</organism>
<dbReference type="HOGENOM" id="CLU_000604_1_2_9"/>
<dbReference type="KEGG" id="pbd:PBOR_02830"/>
<dbReference type="CDD" id="cd03230">
    <property type="entry name" value="ABC_DR_subfamily_A"/>
    <property type="match status" value="1"/>
</dbReference>
<dbReference type="EMBL" id="CP009285">
    <property type="protein sequence ID" value="AIQ56015.1"/>
    <property type="molecule type" value="Genomic_DNA"/>
</dbReference>
<dbReference type="SUPFAM" id="SSF52540">
    <property type="entry name" value="P-loop containing nucleoside triphosphate hydrolases"/>
    <property type="match status" value="1"/>
</dbReference>
<dbReference type="InterPro" id="IPR003593">
    <property type="entry name" value="AAA+_ATPase"/>
</dbReference>
<dbReference type="InterPro" id="IPR003439">
    <property type="entry name" value="ABC_transporter-like_ATP-bd"/>
</dbReference>
<protein>
    <submittedName>
        <fullName evidence="4">Multidrug ABC transporter ATPase</fullName>
    </submittedName>
</protein>
<proteinExistence type="predicted"/>
<keyword evidence="2" id="KW-0067">ATP-binding</keyword>
<evidence type="ECO:0000256" key="2">
    <source>
        <dbReference type="ARBA" id="ARBA00022840"/>
    </source>
</evidence>
<keyword evidence="1" id="KW-0547">Nucleotide-binding</keyword>
<dbReference type="RefSeq" id="WP_042210336.1">
    <property type="nucleotide sequence ID" value="NZ_CP009285.1"/>
</dbReference>
<dbReference type="Proteomes" id="UP000029518">
    <property type="component" value="Chromosome"/>
</dbReference>
<name>A0A089L7H2_PAEBO</name>
<dbReference type="OrthoDB" id="2960217at2"/>
<evidence type="ECO:0000313" key="5">
    <source>
        <dbReference type="Proteomes" id="UP000029518"/>
    </source>
</evidence>
<dbReference type="PROSITE" id="PS50893">
    <property type="entry name" value="ABC_TRANSPORTER_2"/>
    <property type="match status" value="1"/>
</dbReference>
<evidence type="ECO:0000256" key="1">
    <source>
        <dbReference type="ARBA" id="ARBA00022741"/>
    </source>
</evidence>
<dbReference type="PANTHER" id="PTHR43158:SF10">
    <property type="entry name" value="ABC TRANSPORTER ATP-BINDING PROTEIN YTRB"/>
    <property type="match status" value="1"/>
</dbReference>
<dbReference type="PROSITE" id="PS00211">
    <property type="entry name" value="ABC_TRANSPORTER_1"/>
    <property type="match status" value="1"/>
</dbReference>
<dbReference type="InterPro" id="IPR027417">
    <property type="entry name" value="P-loop_NTPase"/>
</dbReference>
<dbReference type="GO" id="GO:0005524">
    <property type="term" value="F:ATP binding"/>
    <property type="evidence" value="ECO:0007669"/>
    <property type="project" value="UniProtKB-KW"/>
</dbReference>
<dbReference type="SMART" id="SM00382">
    <property type="entry name" value="AAA"/>
    <property type="match status" value="1"/>
</dbReference>
<dbReference type="InterPro" id="IPR017871">
    <property type="entry name" value="ABC_transporter-like_CS"/>
</dbReference>
<feature type="domain" description="ABC transporter" evidence="3">
    <location>
        <begin position="3"/>
        <end position="233"/>
    </location>
</feature>
<dbReference type="Gene3D" id="3.40.50.300">
    <property type="entry name" value="P-loop containing nucleotide triphosphate hydrolases"/>
    <property type="match status" value="1"/>
</dbReference>
<sequence>MVQQAIELRNVCKKRRGKTVGPLNVNLPQGYITALVGQNGSGKSTLLHMLLQLTFPEEGEIRWFEEAYRDGLPLQLRQTIAYVPENSQNEENFWTAGEAAEFRRHWYPAWDQGYFEELLLKLEVPENAKLGKMSKGERRKFEIAAALAAKPRLLLLDEPSSCLDPFAWKIMIETLQRYMDEHEATIVISTHIVEEVRRLADYIVLMHQGQLLGMAEKDSLFGSWSEIWVQAEGGQALEELAAELPQALELKLEAPGVASFLTQQIYQYEKRIHDLGVKVIKSRSLELDEILSLWSRGHRPVLIDQKRGE</sequence>